<keyword evidence="5 7" id="KW-1133">Transmembrane helix</keyword>
<evidence type="ECO:0000259" key="9">
    <source>
        <dbReference type="Pfam" id="PF21082"/>
    </source>
</evidence>
<evidence type="ECO:0000256" key="4">
    <source>
        <dbReference type="ARBA" id="ARBA00022692"/>
    </source>
</evidence>
<keyword evidence="3" id="KW-1003">Cell membrane</keyword>
<keyword evidence="6 7" id="KW-0472">Membrane</keyword>
<dbReference type="PANTHER" id="PTHR30221:SF8">
    <property type="entry name" value="SMALL-CONDUCTANCE MECHANOSENSITIVE CHANNEL"/>
    <property type="match status" value="1"/>
</dbReference>
<proteinExistence type="inferred from homology"/>
<dbReference type="InterPro" id="IPR011066">
    <property type="entry name" value="MscS_channel_C_sf"/>
</dbReference>
<dbReference type="InterPro" id="IPR006685">
    <property type="entry name" value="MscS_channel_2nd"/>
</dbReference>
<dbReference type="Gene3D" id="2.30.30.60">
    <property type="match status" value="1"/>
</dbReference>
<dbReference type="InterPro" id="IPR006686">
    <property type="entry name" value="MscS_channel_CS"/>
</dbReference>
<organism evidence="10 11">
    <name type="scientific">Ruminococcus gauvreauii</name>
    <dbReference type="NCBI Taxonomy" id="438033"/>
    <lineage>
        <taxon>Bacteria</taxon>
        <taxon>Bacillati</taxon>
        <taxon>Bacillota</taxon>
        <taxon>Clostridia</taxon>
        <taxon>Eubacteriales</taxon>
        <taxon>Oscillospiraceae</taxon>
        <taxon>Ruminococcus</taxon>
    </lineage>
</organism>
<evidence type="ECO:0000256" key="6">
    <source>
        <dbReference type="ARBA" id="ARBA00023136"/>
    </source>
</evidence>
<evidence type="ECO:0000256" key="2">
    <source>
        <dbReference type="ARBA" id="ARBA00008017"/>
    </source>
</evidence>
<sequence length="283" mass="31654">MNIILRWMDQHLPEVGSFCLKVVLTIVVYLIASKLIKWICKIFRKSMNKAGMAPEAISFLNSAIKAGLYAVLIFQLATQFGVKESSVAALLASAGVGIGLAMQGGLSNLAGGVILLLLKPFGVGDYIIESSANNEGTVQKIELFYTTLMTVDNRRIVIPNATLTNHIITNVTAMDERKLDLRMDISYDSDMKKAKEILSGLLQDDPDIMKDREIQVFVDALCDSSVRIGCRSWVKTESYWPTRWRLNEKIKLAFDEAGIVIPYPQMDVHIQNHSQDTERKQEK</sequence>
<evidence type="ECO:0000313" key="11">
    <source>
        <dbReference type="Proteomes" id="UP001060164"/>
    </source>
</evidence>
<evidence type="ECO:0000313" key="10">
    <source>
        <dbReference type="EMBL" id="UWP59249.1"/>
    </source>
</evidence>
<dbReference type="SUPFAM" id="SSF82861">
    <property type="entry name" value="Mechanosensitive channel protein MscS (YggB), transmembrane region"/>
    <property type="match status" value="1"/>
</dbReference>
<dbReference type="RefSeq" id="WP_044983300.1">
    <property type="nucleotide sequence ID" value="NZ_CABLBR010000016.1"/>
</dbReference>
<keyword evidence="11" id="KW-1185">Reference proteome</keyword>
<name>A0ABY5VF68_9FIRM</name>
<feature type="transmembrane region" description="Helical" evidence="7">
    <location>
        <begin position="89"/>
        <end position="118"/>
    </location>
</feature>
<dbReference type="InterPro" id="IPR045275">
    <property type="entry name" value="MscS_archaea/bacteria_type"/>
</dbReference>
<dbReference type="SUPFAM" id="SSF82689">
    <property type="entry name" value="Mechanosensitive channel protein MscS (YggB), C-terminal domain"/>
    <property type="match status" value="1"/>
</dbReference>
<comment type="similarity">
    <text evidence="2">Belongs to the MscS (TC 1.A.23) family.</text>
</comment>
<dbReference type="Pfam" id="PF00924">
    <property type="entry name" value="MS_channel_2nd"/>
    <property type="match status" value="1"/>
</dbReference>
<evidence type="ECO:0000256" key="3">
    <source>
        <dbReference type="ARBA" id="ARBA00022475"/>
    </source>
</evidence>
<dbReference type="Gene3D" id="1.10.287.1260">
    <property type="match status" value="1"/>
</dbReference>
<protein>
    <submittedName>
        <fullName evidence="10">Mechanosensitive ion channel family protein</fullName>
    </submittedName>
</protein>
<comment type="subcellular location">
    <subcellularLocation>
        <location evidence="1">Cell membrane</location>
        <topology evidence="1">Multi-pass membrane protein</topology>
    </subcellularLocation>
</comment>
<feature type="domain" description="Mechanosensitive ion channel MscS C-terminal" evidence="9">
    <location>
        <begin position="182"/>
        <end position="261"/>
    </location>
</feature>
<evidence type="ECO:0000256" key="1">
    <source>
        <dbReference type="ARBA" id="ARBA00004651"/>
    </source>
</evidence>
<dbReference type="Gene3D" id="3.30.70.100">
    <property type="match status" value="1"/>
</dbReference>
<dbReference type="InterPro" id="IPR023408">
    <property type="entry name" value="MscS_beta-dom_sf"/>
</dbReference>
<accession>A0ABY5VF68</accession>
<dbReference type="InterPro" id="IPR010920">
    <property type="entry name" value="LSM_dom_sf"/>
</dbReference>
<dbReference type="PROSITE" id="PS01246">
    <property type="entry name" value="UPF0003"/>
    <property type="match status" value="1"/>
</dbReference>
<dbReference type="Pfam" id="PF21082">
    <property type="entry name" value="MS_channel_3rd"/>
    <property type="match status" value="1"/>
</dbReference>
<feature type="transmembrane region" description="Helical" evidence="7">
    <location>
        <begin position="15"/>
        <end position="36"/>
    </location>
</feature>
<dbReference type="PANTHER" id="PTHR30221">
    <property type="entry name" value="SMALL-CONDUCTANCE MECHANOSENSITIVE CHANNEL"/>
    <property type="match status" value="1"/>
</dbReference>
<dbReference type="InterPro" id="IPR011014">
    <property type="entry name" value="MscS_channel_TM-2"/>
</dbReference>
<reference evidence="10" key="1">
    <citation type="journal article" date="2022" name="Cell">
        <title>Design, construction, and in vivo augmentation of a complex gut microbiome.</title>
        <authorList>
            <person name="Cheng A.G."/>
            <person name="Ho P.Y."/>
            <person name="Aranda-Diaz A."/>
            <person name="Jain S."/>
            <person name="Yu F.B."/>
            <person name="Meng X."/>
            <person name="Wang M."/>
            <person name="Iakiviak M."/>
            <person name="Nagashima K."/>
            <person name="Zhao A."/>
            <person name="Murugkar P."/>
            <person name="Patil A."/>
            <person name="Atabakhsh K."/>
            <person name="Weakley A."/>
            <person name="Yan J."/>
            <person name="Brumbaugh A.R."/>
            <person name="Higginbottom S."/>
            <person name="Dimas A."/>
            <person name="Shiver A.L."/>
            <person name="Deutschbauer A."/>
            <person name="Neff N."/>
            <person name="Sonnenburg J.L."/>
            <person name="Huang K.C."/>
            <person name="Fischbach M.A."/>
        </authorList>
    </citation>
    <scope>NUCLEOTIDE SEQUENCE</scope>
    <source>
        <strain evidence="10">DSM 19829</strain>
    </source>
</reference>
<feature type="transmembrane region" description="Helical" evidence="7">
    <location>
        <begin position="57"/>
        <end position="77"/>
    </location>
</feature>
<evidence type="ECO:0000256" key="7">
    <source>
        <dbReference type="SAM" id="Phobius"/>
    </source>
</evidence>
<gene>
    <name evidence="10" type="ORF">NQ502_18090</name>
</gene>
<dbReference type="InterPro" id="IPR049278">
    <property type="entry name" value="MS_channel_C"/>
</dbReference>
<keyword evidence="4 7" id="KW-0812">Transmembrane</keyword>
<dbReference type="Proteomes" id="UP001060164">
    <property type="component" value="Chromosome"/>
</dbReference>
<dbReference type="EMBL" id="CP102290">
    <property type="protein sequence ID" value="UWP59249.1"/>
    <property type="molecule type" value="Genomic_DNA"/>
</dbReference>
<dbReference type="SUPFAM" id="SSF50182">
    <property type="entry name" value="Sm-like ribonucleoproteins"/>
    <property type="match status" value="1"/>
</dbReference>
<evidence type="ECO:0000259" key="8">
    <source>
        <dbReference type="Pfam" id="PF00924"/>
    </source>
</evidence>
<feature type="domain" description="Mechanosensitive ion channel MscS" evidence="8">
    <location>
        <begin position="106"/>
        <end position="172"/>
    </location>
</feature>
<evidence type="ECO:0000256" key="5">
    <source>
        <dbReference type="ARBA" id="ARBA00022989"/>
    </source>
</evidence>